<dbReference type="GeneID" id="25774647"/>
<protein>
    <recommendedName>
        <fullName evidence="6">Succinate dehydrogenase assembly factor 3</fullName>
        <shortName evidence="6">SDH assembly factor 3</shortName>
        <shortName evidence="6">SDHAF3</shortName>
    </recommendedName>
</protein>
<dbReference type="PANTHER" id="PTHR13137">
    <property type="entry name" value="DC11 ACN9 HOMOLOG"/>
    <property type="match status" value="1"/>
</dbReference>
<dbReference type="HOGENOM" id="CLU_102310_1_1_1"/>
<dbReference type="GO" id="GO:0005759">
    <property type="term" value="C:mitochondrial matrix"/>
    <property type="evidence" value="ECO:0007669"/>
    <property type="project" value="UniProtKB-SubCell"/>
</dbReference>
<comment type="function">
    <text evidence="6">Plays an essential role in the assembly of succinate dehydrogenase (SDH), an enzyme complex (also referred to as respiratory complex II) that is a component of both the tricarboxylic acid (TCA) cycle and the mitochondrial electron transport chain, and which couples the oxidation of succinate to fumarate with the reduction of ubiquinone (coenzyme Q) to ubiquinol. Promotes maturation of the iron-sulfur protein subunit of the SDH catalytic dimer, protecting it from the deleterious effects of oxidants. May act together with SDHAF1.</text>
</comment>
<evidence type="ECO:0000313" key="8">
    <source>
        <dbReference type="Proteomes" id="UP000008673"/>
    </source>
</evidence>
<dbReference type="Pfam" id="PF13233">
    <property type="entry name" value="Complex1_LYR_2"/>
    <property type="match status" value="1"/>
</dbReference>
<dbReference type="PANTHER" id="PTHR13137:SF6">
    <property type="entry name" value="SUCCINATE DEHYDROGENASE ASSEMBLY FACTOR 3, MITOCHONDRIAL"/>
    <property type="match status" value="1"/>
</dbReference>
<accession>W1QAX4</accession>
<dbReference type="AlphaFoldDB" id="W1QAX4"/>
<evidence type="ECO:0000256" key="2">
    <source>
        <dbReference type="ARBA" id="ARBA00006020"/>
    </source>
</evidence>
<comment type="similarity">
    <text evidence="2 6">Belongs to the complex I LYR family. SDHAF3 subfamily.</text>
</comment>
<comment type="caution">
    <text evidence="7">The sequence shown here is derived from an EMBL/GenBank/DDBJ whole genome shotgun (WGS) entry which is preliminary data.</text>
</comment>
<dbReference type="STRING" id="871575.W1QAX4"/>
<keyword evidence="4 6" id="KW-0496">Mitochondrion</keyword>
<proteinExistence type="inferred from homology"/>
<dbReference type="EMBL" id="AEOI02000008">
    <property type="protein sequence ID" value="ESW98181.1"/>
    <property type="molecule type" value="Genomic_DNA"/>
</dbReference>
<dbReference type="OrthoDB" id="278329at2759"/>
<dbReference type="GO" id="GO:0006105">
    <property type="term" value="P:succinate metabolic process"/>
    <property type="evidence" value="ECO:0007669"/>
    <property type="project" value="TreeGrafter"/>
</dbReference>
<comment type="subunit">
    <text evidence="6">Interacts with the iron-sulfur protein subunit within the SDH catalytic dimer.</text>
</comment>
<dbReference type="eggNOG" id="KOG4100">
    <property type="taxonomic scope" value="Eukaryota"/>
</dbReference>
<keyword evidence="8" id="KW-1185">Reference proteome</keyword>
<keyword evidence="5 6" id="KW-0143">Chaperone</keyword>
<dbReference type="GO" id="GO:0005758">
    <property type="term" value="C:mitochondrial intermembrane space"/>
    <property type="evidence" value="ECO:0007669"/>
    <property type="project" value="TreeGrafter"/>
</dbReference>
<reference evidence="7 8" key="1">
    <citation type="journal article" date="2013" name="BMC Genomics">
        <title>Genome sequence and analysis of methylotrophic yeast Hansenula polymorpha DL1.</title>
        <authorList>
            <person name="Ravin N.V."/>
            <person name="Eldarov M.A."/>
            <person name="Kadnikov V.V."/>
            <person name="Beletsky A.V."/>
            <person name="Schneider J."/>
            <person name="Mardanova E.S."/>
            <person name="Smekalova E.M."/>
            <person name="Zvereva M.I."/>
            <person name="Dontsova O.A."/>
            <person name="Mardanov A.V."/>
            <person name="Skryabin K.G."/>
        </authorList>
    </citation>
    <scope>NUCLEOTIDE SEQUENCE [LARGE SCALE GENOMIC DNA]</scope>
    <source>
        <strain evidence="8">ATCC 26012 / BCRC 20466 / JCM 22074 / NRRL Y-7560 / DL-1</strain>
    </source>
</reference>
<dbReference type="GO" id="GO:0034553">
    <property type="term" value="P:mitochondrial respiratory chain complex II assembly"/>
    <property type="evidence" value="ECO:0007669"/>
    <property type="project" value="UniProtKB-UniRule"/>
</dbReference>
<evidence type="ECO:0000256" key="4">
    <source>
        <dbReference type="ARBA" id="ARBA00023128"/>
    </source>
</evidence>
<dbReference type="RefSeq" id="XP_013934064.1">
    <property type="nucleotide sequence ID" value="XM_014078589.1"/>
</dbReference>
<name>W1QAX4_OGAPD</name>
<evidence type="ECO:0000256" key="1">
    <source>
        <dbReference type="ARBA" id="ARBA00004305"/>
    </source>
</evidence>
<dbReference type="Proteomes" id="UP000008673">
    <property type="component" value="Unassembled WGS sequence"/>
</dbReference>
<dbReference type="CDD" id="cd20270">
    <property type="entry name" value="Complex1_LYR_SDHAF3_LYRM10"/>
    <property type="match status" value="1"/>
</dbReference>
<evidence type="ECO:0000313" key="7">
    <source>
        <dbReference type="EMBL" id="ESW98181.1"/>
    </source>
</evidence>
<sequence length="124" mass="14648">MRPTIRRLVRPRRPARDTRPLLPPLTLYRAILRSHRKLPPDARHLGDNYVRAEFRAHANVEDPLQIVGFLTAWQDYLQAVTKNTEDDWRKYKLTSDALSKMSDEQVVQLYELMQEARNVHAEDE</sequence>
<comment type="subcellular location">
    <subcellularLocation>
        <location evidence="1 6">Mitochondrion matrix</location>
    </subcellularLocation>
</comment>
<dbReference type="InterPro" id="IPR008381">
    <property type="entry name" value="SDHAF3/Sdh7"/>
</dbReference>
<gene>
    <name evidence="7" type="ORF">HPODL_05225</name>
</gene>
<dbReference type="OMA" id="WQQTNEN"/>
<evidence type="ECO:0000256" key="5">
    <source>
        <dbReference type="ARBA" id="ARBA00023186"/>
    </source>
</evidence>
<evidence type="ECO:0000256" key="6">
    <source>
        <dbReference type="RuleBase" id="RU368039"/>
    </source>
</evidence>
<dbReference type="KEGG" id="opa:HPODL_05225"/>
<keyword evidence="3" id="KW-0809">Transit peptide</keyword>
<evidence type="ECO:0000256" key="3">
    <source>
        <dbReference type="ARBA" id="ARBA00022946"/>
    </source>
</evidence>
<organism evidence="7 8">
    <name type="scientific">Ogataea parapolymorpha (strain ATCC 26012 / BCRC 20466 / JCM 22074 / NRRL Y-7560 / DL-1)</name>
    <name type="common">Yeast</name>
    <name type="synonym">Hansenula polymorpha</name>
    <dbReference type="NCBI Taxonomy" id="871575"/>
    <lineage>
        <taxon>Eukaryota</taxon>
        <taxon>Fungi</taxon>
        <taxon>Dikarya</taxon>
        <taxon>Ascomycota</taxon>
        <taxon>Saccharomycotina</taxon>
        <taxon>Pichiomycetes</taxon>
        <taxon>Pichiales</taxon>
        <taxon>Pichiaceae</taxon>
        <taxon>Ogataea</taxon>
    </lineage>
</organism>